<protein>
    <submittedName>
        <fullName evidence="2">Uncharacterized membrane protein</fullName>
    </submittedName>
</protein>
<dbReference type="EMBL" id="FOJU01000001">
    <property type="protein sequence ID" value="SFA73365.1"/>
    <property type="molecule type" value="Genomic_DNA"/>
</dbReference>
<evidence type="ECO:0000313" key="2">
    <source>
        <dbReference type="EMBL" id="SFA73365.1"/>
    </source>
</evidence>
<gene>
    <name evidence="2" type="ORF">SAMN05421688_0462</name>
</gene>
<keyword evidence="1" id="KW-1133">Transmembrane helix</keyword>
<reference evidence="2 3" key="1">
    <citation type="submission" date="2016-10" db="EMBL/GenBank/DDBJ databases">
        <authorList>
            <person name="de Groot N.N."/>
        </authorList>
    </citation>
    <scope>NUCLEOTIDE SEQUENCE [LARGE SCALE GENOMIC DNA]</scope>
    <source>
        <strain evidence="2 3">DSM 29316</strain>
    </source>
</reference>
<dbReference type="OrthoDB" id="2955631at2"/>
<keyword evidence="3" id="KW-1185">Reference proteome</keyword>
<feature type="transmembrane region" description="Helical" evidence="1">
    <location>
        <begin position="58"/>
        <end position="84"/>
    </location>
</feature>
<feature type="transmembrane region" description="Helical" evidence="1">
    <location>
        <begin position="134"/>
        <end position="155"/>
    </location>
</feature>
<dbReference type="InterPro" id="IPR018723">
    <property type="entry name" value="DUF2254_membrane"/>
</dbReference>
<dbReference type="Pfam" id="PF10011">
    <property type="entry name" value="DUF2254"/>
    <property type="match status" value="1"/>
</dbReference>
<proteinExistence type="predicted"/>
<keyword evidence="1" id="KW-0472">Membrane</keyword>
<feature type="transmembrane region" description="Helical" evidence="1">
    <location>
        <begin position="21"/>
        <end position="38"/>
    </location>
</feature>
<accession>A0A1I0VAL7</accession>
<dbReference type="AlphaFoldDB" id="A0A1I0VAL7"/>
<dbReference type="STRING" id="871651.SAMN05421688_0462"/>
<feature type="transmembrane region" description="Helical" evidence="1">
    <location>
        <begin position="105"/>
        <end position="128"/>
    </location>
</feature>
<dbReference type="Proteomes" id="UP000198796">
    <property type="component" value="Unassembled WGS sequence"/>
</dbReference>
<keyword evidence="1" id="KW-0812">Transmembrane</keyword>
<name>A0A1I0VAL7_9RHOB</name>
<evidence type="ECO:0000313" key="3">
    <source>
        <dbReference type="Proteomes" id="UP000198796"/>
    </source>
</evidence>
<organism evidence="2 3">
    <name type="scientific">Poseidonocella pacifica</name>
    <dbReference type="NCBI Taxonomy" id="871651"/>
    <lineage>
        <taxon>Bacteria</taxon>
        <taxon>Pseudomonadati</taxon>
        <taxon>Pseudomonadota</taxon>
        <taxon>Alphaproteobacteria</taxon>
        <taxon>Rhodobacterales</taxon>
        <taxon>Roseobacteraceae</taxon>
        <taxon>Poseidonocella</taxon>
    </lineage>
</organism>
<sequence length="407" mass="44481">MIRSRVAFIIRRLRSRLWIKPIGYAVAAVGSVFLAGACDALDWQEYVLNISDETIEKLLSVISASMLGVATFAVTSMVSAYASASGRATPRAFALVISDGQTQTALSSFIGAFIFSVVGIIAIRVGSFGEVGRFALFVLTVLIFAWVVLTFVRWVDRIARLGRLGNTIQKVDDAARDAFDQWPRSAPLGARPSNDVPEGTEVFPDRIGFIQHVDMEALQQWAEKSETRVHLLARPGAHVHPERPLLCVEGAAEDLDAARKTVLIDGERSFATDPRFGLIVLSEIASRALSPAVNDPGTAIDIVTRMARILHDWAGKEPVDPECDRVYVAPLNANDLLEDGFAALSKDGVGSVELGIWVQKSLGIVMRARDPDLRAAAERQARISADRAEAALTFEPDRERMRRARAF</sequence>
<dbReference type="RefSeq" id="WP_092060191.1">
    <property type="nucleotide sequence ID" value="NZ_FOJU01000001.1"/>
</dbReference>
<evidence type="ECO:0000256" key="1">
    <source>
        <dbReference type="SAM" id="Phobius"/>
    </source>
</evidence>